<dbReference type="Gene3D" id="1.10.443.10">
    <property type="entry name" value="Intergrase catalytic core"/>
    <property type="match status" value="1"/>
</dbReference>
<name>A0A916WBB2_9HYPH</name>
<keyword evidence="1" id="KW-0233">DNA recombination</keyword>
<dbReference type="InterPro" id="IPR011010">
    <property type="entry name" value="DNA_brk_join_enz"/>
</dbReference>
<reference evidence="3" key="1">
    <citation type="journal article" date="2014" name="Int. J. Syst. Evol. Microbiol.">
        <title>Complete genome sequence of Corynebacterium casei LMG S-19264T (=DSM 44701T), isolated from a smear-ripened cheese.</title>
        <authorList>
            <consortium name="US DOE Joint Genome Institute (JGI-PGF)"/>
            <person name="Walter F."/>
            <person name="Albersmeier A."/>
            <person name="Kalinowski J."/>
            <person name="Ruckert C."/>
        </authorList>
    </citation>
    <scope>NUCLEOTIDE SEQUENCE</scope>
    <source>
        <strain evidence="3">CGMCC 1.15320</strain>
    </source>
</reference>
<dbReference type="AlphaFoldDB" id="A0A916WBB2"/>
<evidence type="ECO:0000256" key="1">
    <source>
        <dbReference type="ARBA" id="ARBA00023172"/>
    </source>
</evidence>
<feature type="region of interest" description="Disordered" evidence="2">
    <location>
        <begin position="169"/>
        <end position="201"/>
    </location>
</feature>
<keyword evidence="4" id="KW-1185">Reference proteome</keyword>
<sequence>MVARRLNALLLQMELVSKARMATKEQLAKIFTLEIQAMHEQIENLDRAAKRHGSLRDPVHRDADRQVGLAYRLLESYGSLEELNFDPGSETHEALLDAGATDADIPFIAETFRAEREEALSDRAGEGRTAFMRDVLHRMAQVGLDDTVLNREAAAEEIYRARADALLESADDPRKPSLKGRPSRRQPTPVETDPVAPPPKPSIMWAHEAEDPVVVKADVAYTEPPVAPPSPPPPAEPHNTVAFEPPAPMRTPAASSGRARKNLPIPQFDEEIDKLVANNRDQWEDDTASDVRVLIGIFRGILEEHGVTHSGQITQEHVAALRQHFNHILPGWGRSPKLRSLSPLELRKTSQKAALEAEVRGKPIKLGLSAATIRRHLGNLDHFLKHLRASYYAIGEWTFDGLRPKKPKRGEIRLQQDKPGPDDVRPLFDMPIFTGRLSAEQPELPGEQVYHCANYYLPMFLTYLGPRRNEFAGLMVKDVVQMKDGSWAIQIRRNDVRRIKNAQSHRLLPIPDELIRLNFLDYVEQVKQLGYDVLFPELFSSNAKKIDPGERFYKGFIPVAEKCFPGELWKRPLHAFRHGFADTLKQAGVSEGYIEDLSGRLGSSETSTRYTNPAGLPLLRAIIAHYPVITGHLEPRPIKLLPWVEKKLPPPGAGKTKAERFGCKRGRKPKRTAESLP</sequence>
<protein>
    <recommendedName>
        <fullName evidence="5">Phage integrase family protein</fullName>
    </recommendedName>
</protein>
<dbReference type="InterPro" id="IPR013762">
    <property type="entry name" value="Integrase-like_cat_sf"/>
</dbReference>
<gene>
    <name evidence="3" type="ORF">GCM10011385_41160</name>
</gene>
<dbReference type="EMBL" id="BMIF01000029">
    <property type="protein sequence ID" value="GGA82685.1"/>
    <property type="molecule type" value="Genomic_DNA"/>
</dbReference>
<accession>A0A916WBB2</accession>
<evidence type="ECO:0000313" key="3">
    <source>
        <dbReference type="EMBL" id="GGA82685.1"/>
    </source>
</evidence>
<feature type="region of interest" description="Disordered" evidence="2">
    <location>
        <begin position="649"/>
        <end position="677"/>
    </location>
</feature>
<dbReference type="GO" id="GO:0003677">
    <property type="term" value="F:DNA binding"/>
    <property type="evidence" value="ECO:0007669"/>
    <property type="project" value="InterPro"/>
</dbReference>
<proteinExistence type="predicted"/>
<comment type="caution">
    <text evidence="3">The sequence shown here is derived from an EMBL/GenBank/DDBJ whole genome shotgun (WGS) entry which is preliminary data.</text>
</comment>
<dbReference type="GO" id="GO:0006310">
    <property type="term" value="P:DNA recombination"/>
    <property type="evidence" value="ECO:0007669"/>
    <property type="project" value="UniProtKB-KW"/>
</dbReference>
<reference evidence="3" key="2">
    <citation type="submission" date="2020-09" db="EMBL/GenBank/DDBJ databases">
        <authorList>
            <person name="Sun Q."/>
            <person name="Zhou Y."/>
        </authorList>
    </citation>
    <scope>NUCLEOTIDE SEQUENCE</scope>
    <source>
        <strain evidence="3">CGMCC 1.15320</strain>
    </source>
</reference>
<dbReference type="Proteomes" id="UP000636264">
    <property type="component" value="Unassembled WGS sequence"/>
</dbReference>
<dbReference type="SUPFAM" id="SSF56349">
    <property type="entry name" value="DNA breaking-rejoining enzymes"/>
    <property type="match status" value="1"/>
</dbReference>
<evidence type="ECO:0000256" key="2">
    <source>
        <dbReference type="SAM" id="MobiDB-lite"/>
    </source>
</evidence>
<dbReference type="GO" id="GO:0015074">
    <property type="term" value="P:DNA integration"/>
    <property type="evidence" value="ECO:0007669"/>
    <property type="project" value="InterPro"/>
</dbReference>
<evidence type="ECO:0008006" key="5">
    <source>
        <dbReference type="Google" id="ProtNLM"/>
    </source>
</evidence>
<organism evidence="3 4">
    <name type="scientific">Nitratireductor aestuarii</name>
    <dbReference type="NCBI Taxonomy" id="1735103"/>
    <lineage>
        <taxon>Bacteria</taxon>
        <taxon>Pseudomonadati</taxon>
        <taxon>Pseudomonadota</taxon>
        <taxon>Alphaproteobacteria</taxon>
        <taxon>Hyphomicrobiales</taxon>
        <taxon>Phyllobacteriaceae</taxon>
        <taxon>Nitratireductor</taxon>
    </lineage>
</organism>
<evidence type="ECO:0000313" key="4">
    <source>
        <dbReference type="Proteomes" id="UP000636264"/>
    </source>
</evidence>